<dbReference type="AlphaFoldDB" id="A0A4Z0Z4E1"/>
<organism evidence="2 3">
    <name type="scientific">Xylaria hypoxylon</name>
    <dbReference type="NCBI Taxonomy" id="37992"/>
    <lineage>
        <taxon>Eukaryota</taxon>
        <taxon>Fungi</taxon>
        <taxon>Dikarya</taxon>
        <taxon>Ascomycota</taxon>
        <taxon>Pezizomycotina</taxon>
        <taxon>Sordariomycetes</taxon>
        <taxon>Xylariomycetidae</taxon>
        <taxon>Xylariales</taxon>
        <taxon>Xylariaceae</taxon>
        <taxon>Xylaria</taxon>
    </lineage>
</organism>
<dbReference type="InterPro" id="IPR010730">
    <property type="entry name" value="HET"/>
</dbReference>
<gene>
    <name evidence="2" type="ORF">E0Z10_g4336</name>
</gene>
<accession>A0A4Z0Z4E1</accession>
<dbReference type="PANTHER" id="PTHR24148:SF73">
    <property type="entry name" value="HET DOMAIN PROTEIN (AFU_ORTHOLOGUE AFUA_8G01020)"/>
    <property type="match status" value="1"/>
</dbReference>
<dbReference type="EMBL" id="SKBN01000067">
    <property type="protein sequence ID" value="TGJ84456.1"/>
    <property type="molecule type" value="Genomic_DNA"/>
</dbReference>
<protein>
    <recommendedName>
        <fullName evidence="1">Heterokaryon incompatibility domain-containing protein</fullName>
    </recommendedName>
</protein>
<name>A0A4Z0Z4E1_9PEZI</name>
<evidence type="ECO:0000259" key="1">
    <source>
        <dbReference type="Pfam" id="PF06985"/>
    </source>
</evidence>
<keyword evidence="3" id="KW-1185">Reference proteome</keyword>
<evidence type="ECO:0000313" key="2">
    <source>
        <dbReference type="EMBL" id="TGJ84456.1"/>
    </source>
</evidence>
<sequence>MMSTIYRTLDVGQQEIRLLRLHPSKSFDDVIQCSLFYAFLDDLPEYEALSYVWGPLEFGQGISVNKEPFKITENLECALRHLRHATVDRIVWVDAICINQTDIAERNHQVTLMKKIYSRCTRDLAWLGPNPGSSRVEFGENGNQGDYDAVSNGCSKLLQNGMRVFRGMCQHDAETLDRMQRRWKTRRRAPAGGQNETPHWILSYDDQDALMYLFRQAPLWSRIWVMQELSCASRVRLIAGTETLDWEDVALFLGDDNKPYADAFHVTGGHQSLLGAVVSIFGLVQTIQQQRRIMKDVDEGKYESKLMDVLARFQYADARDPRDVIYGLLGLVSESHPIKVDYGKPARDLFTDTTKFFIDSKSNLDIICQNPWVVPRQVDEEGAEVLRSWVVEFTNDRRFALFEGGLESLLFAQRGIFSAGSSTCVVPCEVSQDGLLSTRGVILDTLGPVLQGDFQGLRLDRYPRKWMQLYFDKEQLDDGRSAVYTPTGEPLFRAFSRTLVMDCKSYPMQRLSPEDIEADEKIFRILAQSDTIEDSPQSELTSFYMFWRTLDNWVFAMSKTGLLLMVSKEAQEDDVLAILDGGKVPCLLRPFHEKDELRYRMIHSVYIHGYMDGKAATEVEQGQLQKQEFLLA</sequence>
<comment type="caution">
    <text evidence="2">The sequence shown here is derived from an EMBL/GenBank/DDBJ whole genome shotgun (WGS) entry which is preliminary data.</text>
</comment>
<dbReference type="PANTHER" id="PTHR24148">
    <property type="entry name" value="ANKYRIN REPEAT DOMAIN-CONTAINING PROTEIN 39 HOMOLOG-RELATED"/>
    <property type="match status" value="1"/>
</dbReference>
<dbReference type="Pfam" id="PF06985">
    <property type="entry name" value="HET"/>
    <property type="match status" value="1"/>
</dbReference>
<feature type="domain" description="Heterokaryon incompatibility" evidence="1">
    <location>
        <begin position="46"/>
        <end position="228"/>
    </location>
</feature>
<dbReference type="OrthoDB" id="3477286at2759"/>
<evidence type="ECO:0000313" key="3">
    <source>
        <dbReference type="Proteomes" id="UP000297716"/>
    </source>
</evidence>
<dbReference type="InterPro" id="IPR052895">
    <property type="entry name" value="HetReg/Transcr_Mod"/>
</dbReference>
<reference evidence="2 3" key="1">
    <citation type="submission" date="2019-03" db="EMBL/GenBank/DDBJ databases">
        <title>Draft genome sequence of Xylaria hypoxylon DSM 108379, a ubiquitous saprotrophic-parasitic fungi on hardwood.</title>
        <authorList>
            <person name="Buettner E."/>
            <person name="Leonhardt S."/>
            <person name="Gebauer A.M."/>
            <person name="Liers C."/>
            <person name="Hofrichter M."/>
            <person name="Kellner H."/>
        </authorList>
    </citation>
    <scope>NUCLEOTIDE SEQUENCE [LARGE SCALE GENOMIC DNA]</scope>
    <source>
        <strain evidence="2 3">DSM 108379</strain>
    </source>
</reference>
<dbReference type="Proteomes" id="UP000297716">
    <property type="component" value="Unassembled WGS sequence"/>
</dbReference>
<proteinExistence type="predicted"/>